<dbReference type="GO" id="GO:0016301">
    <property type="term" value="F:kinase activity"/>
    <property type="evidence" value="ECO:0007669"/>
    <property type="project" value="UniProtKB-KW"/>
</dbReference>
<evidence type="ECO:0000313" key="7">
    <source>
        <dbReference type="Proteomes" id="UP000317422"/>
    </source>
</evidence>
<dbReference type="RefSeq" id="WP_281288307.1">
    <property type="nucleotide sequence ID" value="NZ_VFQC01000001.1"/>
</dbReference>
<evidence type="ECO:0000256" key="4">
    <source>
        <dbReference type="SAM" id="MobiDB-lite"/>
    </source>
</evidence>
<evidence type="ECO:0000256" key="3">
    <source>
        <dbReference type="ARBA" id="ARBA00022777"/>
    </source>
</evidence>
<dbReference type="AlphaFoldDB" id="A0A543NNN6"/>
<evidence type="ECO:0000259" key="5">
    <source>
        <dbReference type="Pfam" id="PF00294"/>
    </source>
</evidence>
<feature type="compositionally biased region" description="Basic and acidic residues" evidence="4">
    <location>
        <begin position="313"/>
        <end position="322"/>
    </location>
</feature>
<evidence type="ECO:0000313" key="6">
    <source>
        <dbReference type="EMBL" id="TQN33435.1"/>
    </source>
</evidence>
<dbReference type="InterPro" id="IPR011611">
    <property type="entry name" value="PfkB_dom"/>
</dbReference>
<dbReference type="InterPro" id="IPR052700">
    <property type="entry name" value="Carb_kinase_PfkB-like"/>
</dbReference>
<dbReference type="Pfam" id="PF00294">
    <property type="entry name" value="PfkB"/>
    <property type="match status" value="1"/>
</dbReference>
<dbReference type="Gene3D" id="3.40.1190.20">
    <property type="match status" value="1"/>
</dbReference>
<dbReference type="PANTHER" id="PTHR43320">
    <property type="entry name" value="SUGAR KINASE"/>
    <property type="match status" value="1"/>
</dbReference>
<comment type="similarity">
    <text evidence="1">Belongs to the carbohydrate kinase PfkB family.</text>
</comment>
<evidence type="ECO:0000256" key="2">
    <source>
        <dbReference type="ARBA" id="ARBA00022679"/>
    </source>
</evidence>
<dbReference type="Proteomes" id="UP000317422">
    <property type="component" value="Unassembled WGS sequence"/>
</dbReference>
<name>A0A543NNN6_9ACTN</name>
<dbReference type="PANTHER" id="PTHR43320:SF2">
    <property type="entry name" value="2-DEHYDRO-3-DEOXYGLUCONOKINASE_2-DEHYDRO-3-DEOXYGALACTONOKINASE"/>
    <property type="match status" value="1"/>
</dbReference>
<dbReference type="InterPro" id="IPR029056">
    <property type="entry name" value="Ribokinase-like"/>
</dbReference>
<reference evidence="6 7" key="1">
    <citation type="submission" date="2019-06" db="EMBL/GenBank/DDBJ databases">
        <title>Sequencing the genomes of 1000 actinobacteria strains.</title>
        <authorList>
            <person name="Klenk H.-P."/>
        </authorList>
    </citation>
    <scope>NUCLEOTIDE SEQUENCE [LARGE SCALE GENOMIC DNA]</scope>
    <source>
        <strain evidence="6 7">DSM 45015</strain>
    </source>
</reference>
<dbReference type="SUPFAM" id="SSF53613">
    <property type="entry name" value="Ribokinase-like"/>
    <property type="match status" value="1"/>
</dbReference>
<keyword evidence="3 6" id="KW-0418">Kinase</keyword>
<keyword evidence="7" id="KW-1185">Reference proteome</keyword>
<organism evidence="6 7">
    <name type="scientific">Haloactinospora alba</name>
    <dbReference type="NCBI Taxonomy" id="405555"/>
    <lineage>
        <taxon>Bacteria</taxon>
        <taxon>Bacillati</taxon>
        <taxon>Actinomycetota</taxon>
        <taxon>Actinomycetes</taxon>
        <taxon>Streptosporangiales</taxon>
        <taxon>Nocardiopsidaceae</taxon>
        <taxon>Haloactinospora</taxon>
    </lineage>
</organism>
<accession>A0A543NNN6</accession>
<keyword evidence="2" id="KW-0808">Transferase</keyword>
<sequence length="335" mass="36139">MRTQHGQAVDAVCVGETMALLVPDPPEPPDTAATFRRDIGGAESNVAVHLARAGNRVAWHSALGDDAFGRHIRARLTAEGVEVTGRTDAERPTGLYLKELDPGGTRVRYYRQGSAASALDRPDADRVWQQRPRLVHTTGITTVLSDSSRRLVEELLPARPDRGEPGGVPGADAPLRSFDVNYRPALHGPAEAELLRELAQRADVVFCGLDEAQMLWDARTVTEVRDTLPDTELLVVKRGSDGATAHRAGQWWHRDAPDVTVVEPTGAGDAFAAGVLHRLLAGDEVGACLAEGNRLAGTVLELRGDVPPPAGEDASRSRRQRECGSVNARQHPRDQ</sequence>
<proteinExistence type="inferred from homology"/>
<comment type="caution">
    <text evidence="6">The sequence shown here is derived from an EMBL/GenBank/DDBJ whole genome shotgun (WGS) entry which is preliminary data.</text>
</comment>
<protein>
    <submittedName>
        <fullName evidence="6">2-dehydro-3-deoxygluconokinase</fullName>
    </submittedName>
</protein>
<dbReference type="CDD" id="cd01166">
    <property type="entry name" value="KdgK"/>
    <property type="match status" value="1"/>
</dbReference>
<evidence type="ECO:0000256" key="1">
    <source>
        <dbReference type="ARBA" id="ARBA00010688"/>
    </source>
</evidence>
<dbReference type="EMBL" id="VFQC01000001">
    <property type="protein sequence ID" value="TQN33435.1"/>
    <property type="molecule type" value="Genomic_DNA"/>
</dbReference>
<feature type="region of interest" description="Disordered" evidence="4">
    <location>
        <begin position="304"/>
        <end position="335"/>
    </location>
</feature>
<feature type="domain" description="Carbohydrate kinase PfkB" evidence="5">
    <location>
        <begin position="11"/>
        <end position="305"/>
    </location>
</feature>
<gene>
    <name evidence="6" type="ORF">FHX37_3452</name>
</gene>